<keyword evidence="2" id="KW-1185">Reference proteome</keyword>
<evidence type="ECO:0000313" key="2">
    <source>
        <dbReference type="Proteomes" id="UP000424425"/>
    </source>
</evidence>
<accession>A0A649VWF1</accession>
<evidence type="ECO:0000313" key="1">
    <source>
        <dbReference type="EMBL" id="QGJ96960.1"/>
    </source>
</evidence>
<gene>
    <name evidence="1" type="primary">8</name>
    <name evidence="1" type="ORF">PBI_TEAMOCIL_8</name>
</gene>
<sequence>MTEPRYYGSTASLRELLESDAIDANSKANIRIELLHRESVCLPIKPEHVEALRSSLELARARLNLTRGDLLADESGKAALAQARQHLDELVIVIDSYMANRD</sequence>
<dbReference type="KEGG" id="vg:80005712"/>
<organism evidence="1 2">
    <name type="scientific">Microbacterium phage Teamocil</name>
    <dbReference type="NCBI Taxonomy" id="2656554"/>
    <lineage>
        <taxon>Viruses</taxon>
        <taxon>Duplodnaviria</taxon>
        <taxon>Heunggongvirae</taxon>
        <taxon>Uroviricota</taxon>
        <taxon>Caudoviricetes</taxon>
        <taxon>Hodgkinviridae</taxon>
        <taxon>Metamorphoovirus</taxon>
        <taxon>Metamorphoovirus teamocil</taxon>
    </lineage>
</organism>
<reference evidence="1 2" key="1">
    <citation type="submission" date="2019-10" db="EMBL/GenBank/DDBJ databases">
        <authorList>
            <person name="Aull H.A."/>
            <person name="Lauer M.J."/>
            <person name="Garlena R.A."/>
            <person name="Russell D.A."/>
            <person name="Pope W.H."/>
            <person name="Jacobs-Sera D."/>
            <person name="Hatfull G.F."/>
        </authorList>
    </citation>
    <scope>NUCLEOTIDE SEQUENCE [LARGE SCALE GENOMIC DNA]</scope>
</reference>
<protein>
    <submittedName>
        <fullName evidence="1">Uncharacterized protein</fullName>
    </submittedName>
</protein>
<dbReference type="RefSeq" id="YP_010752036.1">
    <property type="nucleotide sequence ID" value="NC_073376.1"/>
</dbReference>
<dbReference type="GeneID" id="80005712"/>
<proteinExistence type="predicted"/>
<name>A0A649VWF1_9CAUD</name>
<dbReference type="Proteomes" id="UP000424425">
    <property type="component" value="Segment"/>
</dbReference>
<dbReference type="EMBL" id="MN586059">
    <property type="protein sequence ID" value="QGJ96960.1"/>
    <property type="molecule type" value="Genomic_DNA"/>
</dbReference>